<feature type="binding site" evidence="4">
    <location>
        <position position="58"/>
    </location>
    <ligand>
        <name>substrate</name>
    </ligand>
</feature>
<feature type="binding site" evidence="4">
    <location>
        <begin position="7"/>
        <end position="14"/>
    </location>
    <ligand>
        <name>substrate</name>
    </ligand>
</feature>
<organism evidence="5 6">
    <name type="scientific">Tessaracoccus aquimaris</name>
    <dbReference type="NCBI Taxonomy" id="1332264"/>
    <lineage>
        <taxon>Bacteria</taxon>
        <taxon>Bacillati</taxon>
        <taxon>Actinomycetota</taxon>
        <taxon>Actinomycetes</taxon>
        <taxon>Propionibacteriales</taxon>
        <taxon>Propionibacteriaceae</taxon>
        <taxon>Tessaracoccus</taxon>
    </lineage>
</organism>
<dbReference type="AlphaFoldDB" id="A0A1Q2CT34"/>
<dbReference type="STRING" id="1332264.BW730_07270"/>
<keyword evidence="1" id="KW-0324">Glycolysis</keyword>
<evidence type="ECO:0008006" key="7">
    <source>
        <dbReference type="Google" id="ProtNLM"/>
    </source>
</evidence>
<dbReference type="OrthoDB" id="4697614at2"/>
<evidence type="ECO:0000256" key="1">
    <source>
        <dbReference type="ARBA" id="ARBA00023152"/>
    </source>
</evidence>
<dbReference type="InterPro" id="IPR001345">
    <property type="entry name" value="PG/BPGM_mutase_AS"/>
</dbReference>
<dbReference type="InterPro" id="IPR013078">
    <property type="entry name" value="His_Pase_superF_clade-1"/>
</dbReference>
<name>A0A1Q2CT34_9ACTN</name>
<dbReference type="PIRSF" id="PIRSF000709">
    <property type="entry name" value="6PFK_2-Ptase"/>
    <property type="match status" value="1"/>
</dbReference>
<dbReference type="RefSeq" id="WP_077687561.1">
    <property type="nucleotide sequence ID" value="NZ_CP019606.1"/>
</dbReference>
<accession>A0A1Q2CT34</accession>
<evidence type="ECO:0000313" key="5">
    <source>
        <dbReference type="EMBL" id="AQP49256.1"/>
    </source>
</evidence>
<dbReference type="Gene3D" id="3.40.50.1240">
    <property type="entry name" value="Phosphoglycerate mutase-like"/>
    <property type="match status" value="1"/>
</dbReference>
<dbReference type="Proteomes" id="UP000188145">
    <property type="component" value="Chromosome"/>
</dbReference>
<dbReference type="PANTHER" id="PTHR48100:SF1">
    <property type="entry name" value="HISTIDINE PHOSPHATASE FAMILY PROTEIN-RELATED"/>
    <property type="match status" value="1"/>
</dbReference>
<dbReference type="InterPro" id="IPR050275">
    <property type="entry name" value="PGM_Phosphatase"/>
</dbReference>
<gene>
    <name evidence="5" type="ORF">BW730_07270</name>
</gene>
<evidence type="ECO:0000313" key="6">
    <source>
        <dbReference type="Proteomes" id="UP000188145"/>
    </source>
</evidence>
<keyword evidence="6" id="KW-1185">Reference proteome</keyword>
<dbReference type="GO" id="GO:0016791">
    <property type="term" value="F:phosphatase activity"/>
    <property type="evidence" value="ECO:0007669"/>
    <property type="project" value="TreeGrafter"/>
</dbReference>
<dbReference type="SMART" id="SM00855">
    <property type="entry name" value="PGAM"/>
    <property type="match status" value="1"/>
</dbReference>
<reference evidence="6" key="1">
    <citation type="submission" date="2017-02" db="EMBL/GenBank/DDBJ databases">
        <title>Tessaracoccus aquaemaris sp. nov., isolated from the intestine of a Korean rockfish, Sebastes schlegelii, in a marine aquaculture pond.</title>
        <authorList>
            <person name="Tak E.J."/>
            <person name="Bae J.-W."/>
        </authorList>
    </citation>
    <scope>NUCLEOTIDE SEQUENCE [LARGE SCALE GENOMIC DNA]</scope>
    <source>
        <strain evidence="6">NSG39</strain>
    </source>
</reference>
<dbReference type="Pfam" id="PF00300">
    <property type="entry name" value="His_Phos_1"/>
    <property type="match status" value="1"/>
</dbReference>
<evidence type="ECO:0000256" key="4">
    <source>
        <dbReference type="PIRSR" id="PIRSR613078-2"/>
    </source>
</evidence>
<evidence type="ECO:0000256" key="2">
    <source>
        <dbReference type="ARBA" id="ARBA00023235"/>
    </source>
</evidence>
<dbReference type="PANTHER" id="PTHR48100">
    <property type="entry name" value="BROAD-SPECIFICITY PHOSPHATASE YOR283W-RELATED"/>
    <property type="match status" value="1"/>
</dbReference>
<keyword evidence="2" id="KW-0413">Isomerase</keyword>
<protein>
    <recommendedName>
        <fullName evidence="7">Histidine phosphatase family protein</fullName>
    </recommendedName>
</protein>
<dbReference type="GO" id="GO:0005737">
    <property type="term" value="C:cytoplasm"/>
    <property type="evidence" value="ECO:0007669"/>
    <property type="project" value="TreeGrafter"/>
</dbReference>
<evidence type="ECO:0000256" key="3">
    <source>
        <dbReference type="PIRSR" id="PIRSR613078-1"/>
    </source>
</evidence>
<dbReference type="SUPFAM" id="SSF53254">
    <property type="entry name" value="Phosphoglycerate mutase-like"/>
    <property type="match status" value="1"/>
</dbReference>
<dbReference type="CDD" id="cd07067">
    <property type="entry name" value="HP_PGM_like"/>
    <property type="match status" value="1"/>
</dbReference>
<sequence length="191" mass="20669">MRLHLLRHGQSVWNLERRLQGQTMHVPLTQQGIDEARAAAAALRGVALSAVWSSDQVRAIQTAEVVAGEVGLPVTPVAGLREVALGSMEGMRYEDLRPEDPPEGLQTWEVGWGGGESLVDVAGRLRVLLADLASTFAPGDEVLLVSHGDTLRLLVTMLDGGGPGDIDWETWAQWPNGLVVSRDWDPLTLEP</sequence>
<feature type="active site" description="Proton donor/acceptor" evidence="3">
    <location>
        <position position="82"/>
    </location>
</feature>
<feature type="active site" description="Tele-phosphohistidine intermediate" evidence="3">
    <location>
        <position position="8"/>
    </location>
</feature>
<proteinExistence type="predicted"/>
<dbReference type="InterPro" id="IPR029033">
    <property type="entry name" value="His_PPase_superfam"/>
</dbReference>
<dbReference type="KEGG" id="tes:BW730_07270"/>
<dbReference type="EMBL" id="CP019606">
    <property type="protein sequence ID" value="AQP49256.1"/>
    <property type="molecule type" value="Genomic_DNA"/>
</dbReference>
<dbReference type="PROSITE" id="PS00175">
    <property type="entry name" value="PG_MUTASE"/>
    <property type="match status" value="1"/>
</dbReference>